<accession>A0ABY7QUL4</accession>
<dbReference type="InterPro" id="IPR013974">
    <property type="entry name" value="SAF"/>
</dbReference>
<dbReference type="Gene3D" id="3.40.50.720">
    <property type="entry name" value="NAD(P)-binding Rossmann-like Domain"/>
    <property type="match status" value="1"/>
</dbReference>
<dbReference type="RefSeq" id="WP_271192011.1">
    <property type="nucleotide sequence ID" value="NZ_CP115667.1"/>
</dbReference>
<dbReference type="InterPro" id="IPR036291">
    <property type="entry name" value="NAD(P)-bd_dom_sf"/>
</dbReference>
<sequence>MNYLQHQLKAHGPIAVGIVGCGIMGRSLLIQLKGLKAFTPIVHSSRHVAKVAAAFDTAGFEKDSYVITDDFDTAQAAFREGKSVITSDNTFAAILPDVVVDCTGDTNAGCEITLKALESNTHVVSLNVEMDATVGPYLYQLAKAKQLIYSGSSGDEPGAIIELYEFLNAMGFEVLVLGKGKNNPLNRNATNEELAEEAVGRGLNPRMLTSFVDGTNTMTELNAVCNATGFVPDIRGCHGFSTTPKTIAEDIDLASRGSKLMNYKVVDFSMGVAPGVFAIARTNSASLDEEMEYLSVGKAPNFAIYRPYHLTSLETPLSIIRAVVLHDASIAPEYGSVAETVTIAKRDLKPGELLGGIGSNEVYGVLETKAVQLAENLLPIGLITDKATAKVAIKKGTAITWDQVNLDESAAIVKVRRLQEKGQS</sequence>
<evidence type="ECO:0000313" key="3">
    <source>
        <dbReference type="Proteomes" id="UP001210339"/>
    </source>
</evidence>
<dbReference type="InterPro" id="IPR048423">
    <property type="entry name" value="DRL_cat"/>
</dbReference>
<proteinExistence type="predicted"/>
<name>A0ABY7QUL4_9FIRM</name>
<dbReference type="Pfam" id="PF08666">
    <property type="entry name" value="SAF"/>
    <property type="match status" value="1"/>
</dbReference>
<protein>
    <submittedName>
        <fullName evidence="2">NAD(P)-dependent oxidoreductase</fullName>
    </submittedName>
</protein>
<dbReference type="SMART" id="SM00858">
    <property type="entry name" value="SAF"/>
    <property type="match status" value="1"/>
</dbReference>
<dbReference type="CDD" id="cd11616">
    <property type="entry name" value="SAF_DH_OX_like"/>
    <property type="match status" value="1"/>
</dbReference>
<feature type="domain" description="SAF" evidence="1">
    <location>
        <begin position="339"/>
        <end position="405"/>
    </location>
</feature>
<dbReference type="InterPro" id="IPR005106">
    <property type="entry name" value="Asp/hSer_DH_NAD-bd"/>
</dbReference>
<dbReference type="PANTHER" id="PTHR37850">
    <property type="entry name" value="STRU PROTEIN"/>
    <property type="match status" value="1"/>
</dbReference>
<keyword evidence="3" id="KW-1185">Reference proteome</keyword>
<gene>
    <name evidence="2" type="ORF">O6R05_02740</name>
</gene>
<dbReference type="Pfam" id="PF03447">
    <property type="entry name" value="NAD_binding_3"/>
    <property type="match status" value="1"/>
</dbReference>
<evidence type="ECO:0000259" key="1">
    <source>
        <dbReference type="SMART" id="SM00858"/>
    </source>
</evidence>
<dbReference type="SUPFAM" id="SSF51735">
    <property type="entry name" value="NAD(P)-binding Rossmann-fold domains"/>
    <property type="match status" value="1"/>
</dbReference>
<evidence type="ECO:0000313" key="2">
    <source>
        <dbReference type="EMBL" id="WBW50479.1"/>
    </source>
</evidence>
<dbReference type="PANTHER" id="PTHR37850:SF2">
    <property type="entry name" value="SAF DOMAIN PROTEIN"/>
    <property type="match status" value="1"/>
</dbReference>
<dbReference type="EMBL" id="CP115667">
    <property type="protein sequence ID" value="WBW50479.1"/>
    <property type="molecule type" value="Genomic_DNA"/>
</dbReference>
<organism evidence="2 3">
    <name type="scientific">Peptoniphilus equinus</name>
    <dbReference type="NCBI Taxonomy" id="3016343"/>
    <lineage>
        <taxon>Bacteria</taxon>
        <taxon>Bacillati</taxon>
        <taxon>Bacillota</taxon>
        <taxon>Tissierellia</taxon>
        <taxon>Tissierellales</taxon>
        <taxon>Peptoniphilaceae</taxon>
        <taxon>Peptoniphilus</taxon>
    </lineage>
</organism>
<dbReference type="Pfam" id="PF21135">
    <property type="entry name" value="DRL_cat"/>
    <property type="match status" value="1"/>
</dbReference>
<reference evidence="2 3" key="1">
    <citation type="submission" date="2023-01" db="EMBL/GenBank/DDBJ databases">
        <authorList>
            <person name="Lee S.H."/>
            <person name="Jung H.S."/>
            <person name="Yun J.U."/>
        </authorList>
    </citation>
    <scope>NUCLEOTIDE SEQUENCE [LARGE SCALE GENOMIC DNA]</scope>
    <source>
        <strain evidence="2 3">CBA3646</strain>
    </source>
</reference>
<dbReference type="Proteomes" id="UP001210339">
    <property type="component" value="Chromosome"/>
</dbReference>